<evidence type="ECO:0000259" key="14">
    <source>
        <dbReference type="Pfam" id="PF04561"/>
    </source>
</evidence>
<evidence type="ECO:0000313" key="19">
    <source>
        <dbReference type="Proteomes" id="UP001210211"/>
    </source>
</evidence>
<evidence type="ECO:0000256" key="4">
    <source>
        <dbReference type="ARBA" id="ARBA00022695"/>
    </source>
</evidence>
<dbReference type="InterPro" id="IPR007644">
    <property type="entry name" value="RNA_pol_bsu_protrusion"/>
</dbReference>
<feature type="transmembrane region" description="Helical" evidence="11">
    <location>
        <begin position="262"/>
        <end position="283"/>
    </location>
</feature>
<evidence type="ECO:0000256" key="9">
    <source>
        <dbReference type="RuleBase" id="RU000434"/>
    </source>
</evidence>
<keyword evidence="5" id="KW-0479">Metal-binding</keyword>
<dbReference type="InterPro" id="IPR007646">
    <property type="entry name" value="RNA_pol_Rpb2_4"/>
</dbReference>
<keyword evidence="3 10" id="KW-0808">Transferase</keyword>
<organism evidence="18 19">
    <name type="scientific">Rhynchospora tenuis</name>
    <dbReference type="NCBI Taxonomy" id="198213"/>
    <lineage>
        <taxon>Eukaryota</taxon>
        <taxon>Viridiplantae</taxon>
        <taxon>Streptophyta</taxon>
        <taxon>Embryophyta</taxon>
        <taxon>Tracheophyta</taxon>
        <taxon>Spermatophyta</taxon>
        <taxon>Magnoliopsida</taxon>
        <taxon>Liliopsida</taxon>
        <taxon>Poales</taxon>
        <taxon>Cyperaceae</taxon>
        <taxon>Cyperoideae</taxon>
        <taxon>Rhynchosporeae</taxon>
        <taxon>Rhynchospora</taxon>
    </lineage>
</organism>
<comment type="function">
    <text evidence="10">DNA-dependent RNA polymerase catalyzes the transcription of DNA into RNA using the four ribonucleoside triphosphates as substrates.</text>
</comment>
<feature type="domain" description="RNA polymerase beta subunit protrusion" evidence="15">
    <location>
        <begin position="43"/>
        <end position="420"/>
    </location>
</feature>
<dbReference type="Gene3D" id="3.90.1100.10">
    <property type="match status" value="2"/>
</dbReference>
<dbReference type="InterPro" id="IPR007121">
    <property type="entry name" value="RNA_pol_bsu_CS"/>
</dbReference>
<dbReference type="Pfam" id="PF04560">
    <property type="entry name" value="RNA_pol_Rpb2_7"/>
    <property type="match status" value="1"/>
</dbReference>
<keyword evidence="11" id="KW-0812">Transmembrane</keyword>
<dbReference type="GO" id="GO:0006351">
    <property type="term" value="P:DNA-templated transcription"/>
    <property type="evidence" value="ECO:0007669"/>
    <property type="project" value="InterPro"/>
</dbReference>
<evidence type="ECO:0000259" key="15">
    <source>
        <dbReference type="Pfam" id="PF04563"/>
    </source>
</evidence>
<dbReference type="InterPro" id="IPR015712">
    <property type="entry name" value="DNA-dir_RNA_pol_su2"/>
</dbReference>
<keyword evidence="4 10" id="KW-0548">Nucleotidyltransferase</keyword>
<gene>
    <name evidence="18" type="ORF">LUZ61_012994</name>
</gene>
<feature type="domain" description="RNA polymerase Rpb2" evidence="14">
    <location>
        <begin position="262"/>
        <end position="391"/>
    </location>
</feature>
<sequence>MAHNASTSPKPIQMDIDHHPVTQIEQLEKFSKEAARAFFREFGLISHQISSYNDFVKRGIQDLFDSLGQFKLDDPSKKADSAQKHVAISFGQVCLKSPTFSNKKGDNIEEVNMTLRHARLQNMTYSAPLYAKVKVQVYTHEWSNNLETGSLSSGKETYTGRKVLHDVTEEIMIGRIPVMVRSVLCWLNTHEKEDYLSEPGGYFVIKGMEKTFIAQEQRCLTRIWLTNTPSWSVGYVTEFKRGRIYCKLAGTEKGEVFNGGRYITVSFLYTTFPIWILFFALGLMSDKEVLNVIGIEDLDASLADIILATVKEANEQCEDFRKADKAREYVDRLVKSPESFDEYVDKYLLKGIKGKREKALFLGYMVKCLLLGFSGKRKCDNKDDFRNKRLDCAGELIARELRCHLWHAERRMMKLMQRDLCGDCPLKGLSHYWDSSIVTSGLNRAFSTGMWCHPYKRTERCSGTVATVRRTNPLQTMADLRKTRQQVAYAGKAGNARDPNPSYWGKLCFFSTPDGENCGLVKNLAVTALVSTKITSPMEEHLVSIGMTKLDIISLSDVNKSDKVFLNGQWVGVCSDPAEFVSNLRSLRRSKIINPQVEIKRDRHQREVRIFSDLGRILRPLLIVENLEKIQAPQAGEYLSFQSLMDQEMIELIGVEEEEDIQSAWGIKYLFSEEAGKPIPKYSHVEFDQSFLLGLSCGLIPFANHNFAKRVQYQAEKHSQQAIGYSTANPNIRVDTLSHQMYYPQKPLFKTFLADCLDHPEFFNGQNAIVAVNVHHGYNQEDSIVMNKASLQRGMFRTEHHRTYKTEVDGEEPSKRLKTKDRVSFGKIESKIGRVDSLDDDGMPFVRTSLQSGDMLIGKVSESGKDFSIKLKHTEKGYVQKVVLSSNDNDKNFAFVTLRQVRSPCLGDKFSSMHGQKGVVGFLESQENFPFTHQGIVPDIVINPHAFPTRQTPGQLLEAALGKGIALDGSIRYATPFTTSSVEDITEQLHIAGFARWGSERVLNGCTGEMVESLIFIGPTFYQRLNHMAEDKVKYRNTGPVHSLTRQPVADRKRFGGVKFGEMERDCLLAHGAAANIHERLFTLSDSSHMHICQTCKSVANVTMRLLSDRKKVRGPYCTFCESAENIVRANVPYGAKLLYQELFSMGICLKFETEVC</sequence>
<feature type="domain" description="RNA polymerase Rpb2" evidence="16">
    <location>
        <begin position="468"/>
        <end position="529"/>
    </location>
</feature>
<dbReference type="Pfam" id="PF04566">
    <property type="entry name" value="RNA_pol_Rpb2_4"/>
    <property type="match status" value="1"/>
</dbReference>
<dbReference type="Pfam" id="PF00562">
    <property type="entry name" value="RNA_pol_Rpb2_6"/>
    <property type="match status" value="1"/>
</dbReference>
<dbReference type="CDD" id="cd00653">
    <property type="entry name" value="RNA_pol_B_RPB2"/>
    <property type="match status" value="1"/>
</dbReference>
<dbReference type="PROSITE" id="PS01166">
    <property type="entry name" value="RNA_POL_BETA"/>
    <property type="match status" value="1"/>
</dbReference>
<evidence type="ECO:0000259" key="17">
    <source>
        <dbReference type="Pfam" id="PF04566"/>
    </source>
</evidence>
<dbReference type="PANTHER" id="PTHR20856">
    <property type="entry name" value="DNA-DIRECTED RNA POLYMERASE I SUBUNIT 2"/>
    <property type="match status" value="1"/>
</dbReference>
<evidence type="ECO:0000259" key="12">
    <source>
        <dbReference type="Pfam" id="PF00562"/>
    </source>
</evidence>
<comment type="similarity">
    <text evidence="1 9">Belongs to the RNA polymerase beta chain family.</text>
</comment>
<dbReference type="InterPro" id="IPR007645">
    <property type="entry name" value="RNA_pol_Rpb2_3"/>
</dbReference>
<dbReference type="Pfam" id="PF04563">
    <property type="entry name" value="RNA_pol_Rpb2_1"/>
    <property type="match status" value="1"/>
</dbReference>
<evidence type="ECO:0000259" key="16">
    <source>
        <dbReference type="Pfam" id="PF04565"/>
    </source>
</evidence>
<dbReference type="GO" id="GO:0000428">
    <property type="term" value="C:DNA-directed RNA polymerase complex"/>
    <property type="evidence" value="ECO:0007669"/>
    <property type="project" value="UniProtKB-KW"/>
</dbReference>
<dbReference type="EMBL" id="JAMRDG010000001">
    <property type="protein sequence ID" value="KAJ3709289.1"/>
    <property type="molecule type" value="Genomic_DNA"/>
</dbReference>
<dbReference type="Gene3D" id="3.90.1800.10">
    <property type="entry name" value="RNA polymerase alpha subunit dimerisation domain"/>
    <property type="match status" value="1"/>
</dbReference>
<name>A0AAD6A455_9POAL</name>
<dbReference type="Gene3D" id="3.90.1110.10">
    <property type="entry name" value="RNA polymerase Rpb2, domain 2"/>
    <property type="match status" value="1"/>
</dbReference>
<evidence type="ECO:0000313" key="18">
    <source>
        <dbReference type="EMBL" id="KAJ3709289.1"/>
    </source>
</evidence>
<dbReference type="InterPro" id="IPR014724">
    <property type="entry name" value="RNA_pol_RPB2_OB-fold"/>
</dbReference>
<dbReference type="Gene3D" id="2.40.270.10">
    <property type="entry name" value="DNA-directed RNA polymerase, subunit 2, domain 6"/>
    <property type="match status" value="1"/>
</dbReference>
<dbReference type="FunFam" id="2.40.50.150:FF:000005">
    <property type="entry name" value="DNA-directed RNA polymerase subunit beta"/>
    <property type="match status" value="1"/>
</dbReference>
<keyword evidence="6" id="KW-0862">Zinc</keyword>
<keyword evidence="11" id="KW-1133">Transmembrane helix</keyword>
<keyword evidence="19" id="KW-1185">Reference proteome</keyword>
<dbReference type="Pfam" id="PF04565">
    <property type="entry name" value="RNA_pol_Rpb2_3"/>
    <property type="match status" value="1"/>
</dbReference>
<evidence type="ECO:0000256" key="8">
    <source>
        <dbReference type="ARBA" id="ARBA00048552"/>
    </source>
</evidence>
<dbReference type="Pfam" id="PF04561">
    <property type="entry name" value="RNA_pol_Rpb2_2"/>
    <property type="match status" value="1"/>
</dbReference>
<dbReference type="FunFam" id="3.90.1100.10:FF:000015">
    <property type="entry name" value="DNA-directed RNA polymerase subunit beta"/>
    <property type="match status" value="1"/>
</dbReference>
<comment type="caution">
    <text evidence="18">The sequence shown here is derived from an EMBL/GenBank/DDBJ whole genome shotgun (WGS) entry which is preliminary data.</text>
</comment>
<evidence type="ECO:0000256" key="11">
    <source>
        <dbReference type="SAM" id="Phobius"/>
    </source>
</evidence>
<evidence type="ECO:0000256" key="2">
    <source>
        <dbReference type="ARBA" id="ARBA00022478"/>
    </source>
</evidence>
<dbReference type="InterPro" id="IPR037033">
    <property type="entry name" value="DNA-dir_RNAP_su2_hyb_sf"/>
</dbReference>
<comment type="catalytic activity">
    <reaction evidence="8 10">
        <text>RNA(n) + a ribonucleoside 5'-triphosphate = RNA(n+1) + diphosphate</text>
        <dbReference type="Rhea" id="RHEA:21248"/>
        <dbReference type="Rhea" id="RHEA-COMP:14527"/>
        <dbReference type="Rhea" id="RHEA-COMP:17342"/>
        <dbReference type="ChEBI" id="CHEBI:33019"/>
        <dbReference type="ChEBI" id="CHEBI:61557"/>
        <dbReference type="ChEBI" id="CHEBI:140395"/>
        <dbReference type="EC" id="2.7.7.6"/>
    </reaction>
</comment>
<evidence type="ECO:0000256" key="6">
    <source>
        <dbReference type="ARBA" id="ARBA00022833"/>
    </source>
</evidence>
<evidence type="ECO:0000256" key="5">
    <source>
        <dbReference type="ARBA" id="ARBA00022723"/>
    </source>
</evidence>
<dbReference type="GO" id="GO:0032549">
    <property type="term" value="F:ribonucleoside binding"/>
    <property type="evidence" value="ECO:0007669"/>
    <property type="project" value="InterPro"/>
</dbReference>
<evidence type="ECO:0000256" key="10">
    <source>
        <dbReference type="RuleBase" id="RU363031"/>
    </source>
</evidence>
<protein>
    <recommendedName>
        <fullName evidence="10">DNA-directed RNA polymerase subunit beta</fullName>
        <ecNumber evidence="10">2.7.7.6</ecNumber>
    </recommendedName>
</protein>
<dbReference type="GO" id="GO:0003677">
    <property type="term" value="F:DNA binding"/>
    <property type="evidence" value="ECO:0007669"/>
    <property type="project" value="InterPro"/>
</dbReference>
<keyword evidence="7 10" id="KW-0804">Transcription</keyword>
<accession>A0AAD6A455</accession>
<evidence type="ECO:0000259" key="13">
    <source>
        <dbReference type="Pfam" id="PF04560"/>
    </source>
</evidence>
<dbReference type="Proteomes" id="UP001210211">
    <property type="component" value="Unassembled WGS sequence"/>
</dbReference>
<dbReference type="AlphaFoldDB" id="A0AAD6A455"/>
<dbReference type="EC" id="2.7.7.6" evidence="10"/>
<evidence type="ECO:0000256" key="1">
    <source>
        <dbReference type="ARBA" id="ARBA00006835"/>
    </source>
</evidence>
<keyword evidence="11" id="KW-0472">Membrane</keyword>
<keyword evidence="2 10" id="KW-0240">DNA-directed RNA polymerase</keyword>
<feature type="domain" description="DNA-directed RNA polymerase subunit 2 hybrid-binding" evidence="12">
    <location>
        <begin position="697"/>
        <end position="1054"/>
    </location>
</feature>
<dbReference type="InterPro" id="IPR007642">
    <property type="entry name" value="RNA_pol_Rpb2_2"/>
</dbReference>
<feature type="domain" description="RNA polymerase Rpb2" evidence="17">
    <location>
        <begin position="564"/>
        <end position="625"/>
    </location>
</feature>
<dbReference type="GO" id="GO:0003899">
    <property type="term" value="F:DNA-directed RNA polymerase activity"/>
    <property type="evidence" value="ECO:0007669"/>
    <property type="project" value="UniProtKB-EC"/>
</dbReference>
<proteinExistence type="inferred from homology"/>
<evidence type="ECO:0000256" key="7">
    <source>
        <dbReference type="ARBA" id="ARBA00023163"/>
    </source>
</evidence>
<evidence type="ECO:0000256" key="3">
    <source>
        <dbReference type="ARBA" id="ARBA00022679"/>
    </source>
</evidence>
<feature type="domain" description="RNA polymerase Rpb2" evidence="13">
    <location>
        <begin position="1056"/>
        <end position="1154"/>
    </location>
</feature>
<reference evidence="18 19" key="1">
    <citation type="journal article" date="2022" name="Cell">
        <title>Repeat-based holocentromeres influence genome architecture and karyotype evolution.</title>
        <authorList>
            <person name="Hofstatter P.G."/>
            <person name="Thangavel G."/>
            <person name="Lux T."/>
            <person name="Neumann P."/>
            <person name="Vondrak T."/>
            <person name="Novak P."/>
            <person name="Zhang M."/>
            <person name="Costa L."/>
            <person name="Castellani M."/>
            <person name="Scott A."/>
            <person name="Toegelov H."/>
            <person name="Fuchs J."/>
            <person name="Mata-Sucre Y."/>
            <person name="Dias Y."/>
            <person name="Vanzela A.L.L."/>
            <person name="Huettel B."/>
            <person name="Almeida C.C.S."/>
            <person name="Simkova H."/>
            <person name="Souza G."/>
            <person name="Pedrosa-Harand A."/>
            <person name="Macas J."/>
            <person name="Mayer K.F.X."/>
            <person name="Houben A."/>
            <person name="Marques A."/>
        </authorList>
    </citation>
    <scope>NUCLEOTIDE SEQUENCE [LARGE SCALE GENOMIC DNA]</scope>
    <source>
        <strain evidence="18">RhyTen1mFocal</strain>
    </source>
</reference>
<dbReference type="InterPro" id="IPR007641">
    <property type="entry name" value="RNA_pol_Rpb2_7"/>
</dbReference>
<dbReference type="Gene3D" id="2.40.50.150">
    <property type="match status" value="1"/>
</dbReference>
<dbReference type="SUPFAM" id="SSF64484">
    <property type="entry name" value="beta and beta-prime subunits of DNA dependent RNA-polymerase"/>
    <property type="match status" value="1"/>
</dbReference>
<dbReference type="InterPro" id="IPR037034">
    <property type="entry name" value="RNA_pol_Rpb2_2_sf"/>
</dbReference>
<dbReference type="GO" id="GO:0046872">
    <property type="term" value="F:metal ion binding"/>
    <property type="evidence" value="ECO:0007669"/>
    <property type="project" value="UniProtKB-KW"/>
</dbReference>
<dbReference type="InterPro" id="IPR007120">
    <property type="entry name" value="DNA-dir_RNAP_su2_dom"/>
</dbReference>
<dbReference type="FunFam" id="3.90.1800.10:FF:000006">
    <property type="entry name" value="DNA-directed RNA polymerase subunit beta"/>
    <property type="match status" value="1"/>
</dbReference>